<organism evidence="2 3">
    <name type="scientific">Tetrahymena thermophila (strain SB210)</name>
    <dbReference type="NCBI Taxonomy" id="312017"/>
    <lineage>
        <taxon>Eukaryota</taxon>
        <taxon>Sar</taxon>
        <taxon>Alveolata</taxon>
        <taxon>Ciliophora</taxon>
        <taxon>Intramacronucleata</taxon>
        <taxon>Oligohymenophorea</taxon>
        <taxon>Hymenostomatida</taxon>
        <taxon>Tetrahymenina</taxon>
        <taxon>Tetrahymenidae</taxon>
        <taxon>Tetrahymena</taxon>
    </lineage>
</organism>
<dbReference type="AlphaFoldDB" id="Q24CE3"/>
<dbReference type="InParanoid" id="Q24CE3"/>
<feature type="compositionally biased region" description="Polar residues" evidence="1">
    <location>
        <begin position="51"/>
        <end position="64"/>
    </location>
</feature>
<name>Q24CE3_TETTS</name>
<evidence type="ECO:0000313" key="3">
    <source>
        <dbReference type="Proteomes" id="UP000009168"/>
    </source>
</evidence>
<gene>
    <name evidence="2" type="ORF">TTHERM_01079080</name>
</gene>
<dbReference type="Proteomes" id="UP000009168">
    <property type="component" value="Unassembled WGS sequence"/>
</dbReference>
<dbReference type="RefSeq" id="XP_001025676.2">
    <property type="nucleotide sequence ID" value="XM_001025676.2"/>
</dbReference>
<dbReference type="EMBL" id="GG662371">
    <property type="protein sequence ID" value="EAS05431.2"/>
    <property type="molecule type" value="Genomic_DNA"/>
</dbReference>
<evidence type="ECO:0000313" key="2">
    <source>
        <dbReference type="EMBL" id="EAS05431.2"/>
    </source>
</evidence>
<keyword evidence="3" id="KW-1185">Reference proteome</keyword>
<reference evidence="3" key="1">
    <citation type="journal article" date="2006" name="PLoS Biol.">
        <title>Macronuclear genome sequence of the ciliate Tetrahymena thermophila, a model eukaryote.</title>
        <authorList>
            <person name="Eisen J.A."/>
            <person name="Coyne R.S."/>
            <person name="Wu M."/>
            <person name="Wu D."/>
            <person name="Thiagarajan M."/>
            <person name="Wortman J.R."/>
            <person name="Badger J.H."/>
            <person name="Ren Q."/>
            <person name="Amedeo P."/>
            <person name="Jones K.M."/>
            <person name="Tallon L.J."/>
            <person name="Delcher A.L."/>
            <person name="Salzberg S.L."/>
            <person name="Silva J.C."/>
            <person name="Haas B.J."/>
            <person name="Majoros W.H."/>
            <person name="Farzad M."/>
            <person name="Carlton J.M."/>
            <person name="Smith R.K. Jr."/>
            <person name="Garg J."/>
            <person name="Pearlman R.E."/>
            <person name="Karrer K.M."/>
            <person name="Sun L."/>
            <person name="Manning G."/>
            <person name="Elde N.C."/>
            <person name="Turkewitz A.P."/>
            <person name="Asai D.J."/>
            <person name="Wilkes D.E."/>
            <person name="Wang Y."/>
            <person name="Cai H."/>
            <person name="Collins K."/>
            <person name="Stewart B.A."/>
            <person name="Lee S.R."/>
            <person name="Wilamowska K."/>
            <person name="Weinberg Z."/>
            <person name="Ruzzo W.L."/>
            <person name="Wloga D."/>
            <person name="Gaertig J."/>
            <person name="Frankel J."/>
            <person name="Tsao C.-C."/>
            <person name="Gorovsky M.A."/>
            <person name="Keeling P.J."/>
            <person name="Waller R.F."/>
            <person name="Patron N.J."/>
            <person name="Cherry J.M."/>
            <person name="Stover N.A."/>
            <person name="Krieger C.J."/>
            <person name="del Toro C."/>
            <person name="Ryder H.F."/>
            <person name="Williamson S.C."/>
            <person name="Barbeau R.A."/>
            <person name="Hamilton E.P."/>
            <person name="Orias E."/>
        </authorList>
    </citation>
    <scope>NUCLEOTIDE SEQUENCE [LARGE SCALE GENOMIC DNA]</scope>
    <source>
        <strain evidence="3">SB210</strain>
    </source>
</reference>
<dbReference type="KEGG" id="tet:TTHERM_01079080"/>
<feature type="region of interest" description="Disordered" evidence="1">
    <location>
        <begin position="46"/>
        <end position="74"/>
    </location>
</feature>
<dbReference type="GeneID" id="7824358"/>
<feature type="compositionally biased region" description="Basic and acidic residues" evidence="1">
    <location>
        <begin position="65"/>
        <end position="74"/>
    </location>
</feature>
<accession>Q24CE3</accession>
<sequence>MNIKVAESPNPQRIQLEMNNSFFKSSPANLKRQAIETLQARRRIKFKKNKNLNSQTSDNQNHQADISKQEKEQFDKKLQQFQEIDLQAYNINNGTMDIQKNKNESFLTDLAKFSAAHNHEKKKTFDLDAFPSIKKYIRQQATDISRIRNASPSFSSQPQSQNHQSRLKLILEEHSIHNQPNQLNLQNNKNDENFPSFPAINSPQQNEIALTTPKNSSIFTTQTITGNVIGQKIRSQSVQNQSKMQKTESSIQANYLHLNQGKYLDDLSKEYYINDENGTEIPSIDDFLKDKTKINFFKQTVKHKSRLSNMVLKLENDKIQINQLYKNDPYKKLLQNIPLTQKYQSKAPRRLLHYSNLESEMDRSSYLENDLSQTLLAQNISFLETFKNDKEKSEPTQTPNNLYSSSNDFFNNQVSEDQLKQMFSQNYKNIDFDQIIQAKQNNIDHSRIQFHYFAQNMIKIQKQKQNLNKNTQNVLNYQIWNRKDNMIQKIKLIDDQSQLLQDNGVDNNQLSTNSVSNFNQDSTKNLSTKKWFQTKKKLSKQFSQSIQINKIQSYQLNQFLIYLKEEYEKHIEENEKMFLKYIKQQLELGKIIDEKQMNDIIYNHLIDINSHFAQKSKQYILNEKPVFKQIHKNTAITEENEQDVDTNFEKPQNQSTKMKNQILQQNLQSQNSNYQRQMRYKRVGKELKKLNTGLSNYSIEEKKQQNQFQDGRITEESYFDPIITSYTLNTNQNLKTNLRNHTRINSFC</sequence>
<protein>
    <submittedName>
        <fullName evidence="2">Uncharacterized protein</fullName>
    </submittedName>
</protein>
<evidence type="ECO:0000256" key="1">
    <source>
        <dbReference type="SAM" id="MobiDB-lite"/>
    </source>
</evidence>
<dbReference type="HOGENOM" id="CLU_390581_0_0_1"/>
<proteinExistence type="predicted"/>